<dbReference type="AlphaFoldDB" id="A0A926HME7"/>
<name>A0A926HME7_9FIRM</name>
<dbReference type="InterPro" id="IPR038765">
    <property type="entry name" value="Papain-like_cys_pep_sf"/>
</dbReference>
<protein>
    <recommendedName>
        <fullName evidence="4">Transglutaminase-like domain-containing protein</fullName>
    </recommendedName>
</protein>
<evidence type="ECO:0008006" key="4">
    <source>
        <dbReference type="Google" id="ProtNLM"/>
    </source>
</evidence>
<evidence type="ECO:0000313" key="3">
    <source>
        <dbReference type="Proteomes" id="UP000654279"/>
    </source>
</evidence>
<dbReference type="InterPro" id="IPR052557">
    <property type="entry name" value="CAP/Cytokinesis_protein"/>
</dbReference>
<evidence type="ECO:0000313" key="2">
    <source>
        <dbReference type="EMBL" id="MBC8529459.1"/>
    </source>
</evidence>
<dbReference type="EMBL" id="JACRSO010000003">
    <property type="protein sequence ID" value="MBC8529459.1"/>
    <property type="molecule type" value="Genomic_DNA"/>
</dbReference>
<dbReference type="SUPFAM" id="SSF54001">
    <property type="entry name" value="Cysteine proteinases"/>
    <property type="match status" value="1"/>
</dbReference>
<comment type="caution">
    <text evidence="2">The sequence shown here is derived from an EMBL/GenBank/DDBJ whole genome shotgun (WGS) entry which is preliminary data.</text>
</comment>
<feature type="signal peptide" evidence="1">
    <location>
        <begin position="1"/>
        <end position="19"/>
    </location>
</feature>
<dbReference type="RefSeq" id="WP_249285302.1">
    <property type="nucleotide sequence ID" value="NZ_JACRSO010000003.1"/>
</dbReference>
<reference evidence="2" key="1">
    <citation type="submission" date="2020-08" db="EMBL/GenBank/DDBJ databases">
        <title>Genome public.</title>
        <authorList>
            <person name="Liu C."/>
            <person name="Sun Q."/>
        </authorList>
    </citation>
    <scope>NUCLEOTIDE SEQUENCE</scope>
    <source>
        <strain evidence="2">NSJ-44</strain>
    </source>
</reference>
<dbReference type="PANTHER" id="PTHR46333:SF2">
    <property type="entry name" value="CYTOKINESIS PROTEIN 3"/>
    <property type="match status" value="1"/>
</dbReference>
<organism evidence="2 3">
    <name type="scientific">Luoshenia tenuis</name>
    <dbReference type="NCBI Taxonomy" id="2763654"/>
    <lineage>
        <taxon>Bacteria</taxon>
        <taxon>Bacillati</taxon>
        <taxon>Bacillota</taxon>
        <taxon>Clostridia</taxon>
        <taxon>Christensenellales</taxon>
        <taxon>Christensenellaceae</taxon>
        <taxon>Luoshenia</taxon>
    </lineage>
</organism>
<dbReference type="PANTHER" id="PTHR46333">
    <property type="entry name" value="CYTOKINESIS PROTEIN 3"/>
    <property type="match status" value="1"/>
</dbReference>
<proteinExistence type="predicted"/>
<gene>
    <name evidence="2" type="ORF">H8699_08470</name>
</gene>
<evidence type="ECO:0000256" key="1">
    <source>
        <dbReference type="SAM" id="SignalP"/>
    </source>
</evidence>
<keyword evidence="3" id="KW-1185">Reference proteome</keyword>
<accession>A0A926HME7</accession>
<keyword evidence="1" id="KW-0732">Signal</keyword>
<dbReference type="GO" id="GO:0005737">
    <property type="term" value="C:cytoplasm"/>
    <property type="evidence" value="ECO:0007669"/>
    <property type="project" value="TreeGrafter"/>
</dbReference>
<dbReference type="Proteomes" id="UP000654279">
    <property type="component" value="Unassembled WGS sequence"/>
</dbReference>
<sequence>MLKKTISLLLVLGLLTALPGCSLLGQGDAPAATSGADLLADDPEADFSSDTRKAQAFTEPAGYATLNADEKKLYDRLMFEIQALEPVTHLNGDAQQDEVNKVFEYILYDHPEFFYLYPKLNLQTDGASVQKITYTYYMTADEVAQAQDVIDQMVRPIIDELPSIGSDAEQLRYIHDNVIGIARYYTDYDVNKPYDPNGAMKDNEVYRDCSNIYGALVRGEAVCSGYARTFQYIANLAGFYCIRVIGYADNVGHEWNLVKMDDQVYYIDPTYDDPGYADDGGGTSAGTPRENYFMINEDTLLEDHTLPYKTKYGYPIPGNTNG</sequence>
<feature type="chain" id="PRO_5038668548" description="Transglutaminase-like domain-containing protein" evidence="1">
    <location>
        <begin position="20"/>
        <end position="322"/>
    </location>
</feature>